<dbReference type="Proteomes" id="UP000324748">
    <property type="component" value="Unassembled WGS sequence"/>
</dbReference>
<proteinExistence type="predicted"/>
<keyword evidence="3" id="KW-1185">Reference proteome</keyword>
<gene>
    <name evidence="1" type="ORF">PGT21_007385</name>
    <name evidence="2" type="ORF">PGTUg99_005691</name>
</gene>
<comment type="caution">
    <text evidence="2">The sequence shown here is derived from an EMBL/GenBank/DDBJ whole genome shotgun (WGS) entry which is preliminary data.</text>
</comment>
<dbReference type="AlphaFoldDB" id="A0A5B0SIK1"/>
<dbReference type="EMBL" id="VSWC01000184">
    <property type="protein sequence ID" value="KAA1067495.1"/>
    <property type="molecule type" value="Genomic_DNA"/>
</dbReference>
<name>A0A5B0SIK1_PUCGR</name>
<dbReference type="Proteomes" id="UP000325313">
    <property type="component" value="Unassembled WGS sequence"/>
</dbReference>
<sequence length="90" mass="9836">MSSSVFDRIFDASMTGLVGSCLAPFSSRIRQGDWPELSAPGGRSASRGRFARVSQPISISNNHDADCLDWLQQQGLPSVVLYCRFSGRQV</sequence>
<dbReference type="EMBL" id="VDEP01000005">
    <property type="protein sequence ID" value="KAA1137722.1"/>
    <property type="molecule type" value="Genomic_DNA"/>
</dbReference>
<protein>
    <submittedName>
        <fullName evidence="2">Uncharacterized protein</fullName>
    </submittedName>
</protein>
<evidence type="ECO:0000313" key="4">
    <source>
        <dbReference type="Proteomes" id="UP000325313"/>
    </source>
</evidence>
<evidence type="ECO:0000313" key="1">
    <source>
        <dbReference type="EMBL" id="KAA1067495.1"/>
    </source>
</evidence>
<organism evidence="2 4">
    <name type="scientific">Puccinia graminis f. sp. tritici</name>
    <dbReference type="NCBI Taxonomy" id="56615"/>
    <lineage>
        <taxon>Eukaryota</taxon>
        <taxon>Fungi</taxon>
        <taxon>Dikarya</taxon>
        <taxon>Basidiomycota</taxon>
        <taxon>Pucciniomycotina</taxon>
        <taxon>Pucciniomycetes</taxon>
        <taxon>Pucciniales</taxon>
        <taxon>Pucciniaceae</taxon>
        <taxon>Puccinia</taxon>
    </lineage>
</organism>
<evidence type="ECO:0000313" key="2">
    <source>
        <dbReference type="EMBL" id="KAA1137722.1"/>
    </source>
</evidence>
<evidence type="ECO:0000313" key="3">
    <source>
        <dbReference type="Proteomes" id="UP000324748"/>
    </source>
</evidence>
<accession>A0A5B0SIK1</accession>
<reference evidence="3 4" key="1">
    <citation type="submission" date="2019-05" db="EMBL/GenBank/DDBJ databases">
        <title>Emergence of the Ug99 lineage of the wheat stem rust pathogen through somatic hybridization.</title>
        <authorList>
            <person name="Li F."/>
            <person name="Upadhyaya N.M."/>
            <person name="Sperschneider J."/>
            <person name="Matny O."/>
            <person name="Nguyen-Phuc H."/>
            <person name="Mago R."/>
            <person name="Raley C."/>
            <person name="Miller M.E."/>
            <person name="Silverstein K.A.T."/>
            <person name="Henningsen E."/>
            <person name="Hirsch C.D."/>
            <person name="Visser B."/>
            <person name="Pretorius Z.A."/>
            <person name="Steffenson B.J."/>
            <person name="Schwessinger B."/>
            <person name="Dodds P.N."/>
            <person name="Figueroa M."/>
        </authorList>
    </citation>
    <scope>NUCLEOTIDE SEQUENCE [LARGE SCALE GENOMIC DNA]</scope>
    <source>
        <strain evidence="1">21-0</strain>
        <strain evidence="2 4">Ug99</strain>
    </source>
</reference>